<protein>
    <submittedName>
        <fullName evidence="4">Serine-threonine protein phosphatase</fullName>
    </submittedName>
</protein>
<reference evidence="4 5" key="1">
    <citation type="submission" date="2015-01" db="EMBL/GenBank/DDBJ databases">
        <title>Vibrio sp. C94 JCM 19241 whole genome shotgun sequence.</title>
        <authorList>
            <person name="Sawabe T."/>
            <person name="Meirelles P."/>
            <person name="Feng G."/>
            <person name="Sayaka M."/>
            <person name="Hattori M."/>
            <person name="Ohkuma M."/>
        </authorList>
    </citation>
    <scope>NUCLEOTIDE SEQUENCE [LARGE SCALE GENOMIC DNA]</scope>
    <source>
        <strain evidence="5">JCM 19241</strain>
    </source>
</reference>
<dbReference type="InterPro" id="IPR025232">
    <property type="entry name" value="DUF4174"/>
</dbReference>
<comment type="caution">
    <text evidence="4">The sequence shown here is derived from an EMBL/GenBank/DDBJ whole genome shotgun (WGS) entry which is preliminary data.</text>
</comment>
<gene>
    <name evidence="4" type="ORF">JCM19241_5493</name>
</gene>
<name>A0A0B8QBJ4_9VIBR</name>
<evidence type="ECO:0000256" key="1">
    <source>
        <dbReference type="ARBA" id="ARBA00022729"/>
    </source>
</evidence>
<dbReference type="Pfam" id="PF13778">
    <property type="entry name" value="DUF4174"/>
    <property type="match status" value="1"/>
</dbReference>
<evidence type="ECO:0000313" key="4">
    <source>
        <dbReference type="EMBL" id="GAM74297.1"/>
    </source>
</evidence>
<dbReference type="STRING" id="1481914.JCM19241_5493"/>
<keyword evidence="1 2" id="KW-0732">Signal</keyword>
<accession>A0A0B8QBJ4</accession>
<feature type="domain" description="DUF4174" evidence="3">
    <location>
        <begin position="25"/>
        <end position="132"/>
    </location>
</feature>
<dbReference type="Proteomes" id="UP000031666">
    <property type="component" value="Unassembled WGS sequence"/>
</dbReference>
<feature type="chain" id="PRO_5002122875" evidence="2">
    <location>
        <begin position="19"/>
        <end position="138"/>
    </location>
</feature>
<organism evidence="4 5">
    <name type="scientific">Vibrio ishigakensis</name>
    <dbReference type="NCBI Taxonomy" id="1481914"/>
    <lineage>
        <taxon>Bacteria</taxon>
        <taxon>Pseudomonadati</taxon>
        <taxon>Pseudomonadota</taxon>
        <taxon>Gammaproteobacteria</taxon>
        <taxon>Vibrionales</taxon>
        <taxon>Vibrionaceae</taxon>
        <taxon>Vibrio</taxon>
    </lineage>
</organism>
<dbReference type="EMBL" id="BBSC01000002">
    <property type="protein sequence ID" value="GAM74297.1"/>
    <property type="molecule type" value="Genomic_DNA"/>
</dbReference>
<dbReference type="AlphaFoldDB" id="A0A0B8QBJ4"/>
<evidence type="ECO:0000259" key="3">
    <source>
        <dbReference type="Pfam" id="PF13778"/>
    </source>
</evidence>
<reference evidence="4 5" key="2">
    <citation type="submission" date="2015-01" db="EMBL/GenBank/DDBJ databases">
        <authorList>
            <consortium name="NBRP consortium"/>
            <person name="Sawabe T."/>
            <person name="Meirelles P."/>
            <person name="Feng G."/>
            <person name="Sayaka M."/>
            <person name="Hattori M."/>
            <person name="Ohkuma M."/>
        </authorList>
    </citation>
    <scope>NUCLEOTIDE SEQUENCE [LARGE SCALE GENOMIC DNA]</scope>
    <source>
        <strain evidence="5">JCM 19241</strain>
    </source>
</reference>
<proteinExistence type="predicted"/>
<feature type="signal peptide" evidence="2">
    <location>
        <begin position="1"/>
        <end position="18"/>
    </location>
</feature>
<sequence length="138" mass="15888">MKRLLLMMPLLMSCVATGSSQLEDIAELRWEKRVFVIHSGEPKDVIALLKQNSYEIDDRHITWFVISDGQLQSNHVGEISSSFTRTALNDYFDSDYGVVLIGKDGGIKHRQNELELNTLFNKIDAMPMRRSEMRSREI</sequence>
<evidence type="ECO:0000313" key="5">
    <source>
        <dbReference type="Proteomes" id="UP000031666"/>
    </source>
</evidence>
<evidence type="ECO:0000256" key="2">
    <source>
        <dbReference type="SAM" id="SignalP"/>
    </source>
</evidence>